<sequence length="154" mass="18253">MIASLFFDWKFGLFYVVYPFIESVIFFALISYLWHAWMDPNDPSNAYVNSVTILNGKDNIWNEDYHVVHHVSTCHWTEYPAHYERNKANYAASKATIFRDCEEGELLHWLLSKQWDVLAEHFVDLEDKMTHEQKKALLLERLRATISKVPVKKD</sequence>
<dbReference type="PANTHER" id="PTHR36459">
    <property type="entry name" value="ORF"/>
    <property type="match status" value="1"/>
</dbReference>
<feature type="domain" description="Fatty acid desaturase" evidence="2">
    <location>
        <begin position="5"/>
        <end position="98"/>
    </location>
</feature>
<keyword evidence="4" id="KW-1185">Reference proteome</keyword>
<dbReference type="OMA" id="TINWRFA"/>
<evidence type="ECO:0000313" key="3">
    <source>
        <dbReference type="EMBL" id="EDQ84463.1"/>
    </source>
</evidence>
<dbReference type="InParanoid" id="A9VDF4"/>
<reference evidence="3 4" key="1">
    <citation type="journal article" date="2008" name="Nature">
        <title>The genome of the choanoflagellate Monosiga brevicollis and the origin of metazoans.</title>
        <authorList>
            <consortium name="JGI Sequencing"/>
            <person name="King N."/>
            <person name="Westbrook M.J."/>
            <person name="Young S.L."/>
            <person name="Kuo A."/>
            <person name="Abedin M."/>
            <person name="Chapman J."/>
            <person name="Fairclough S."/>
            <person name="Hellsten U."/>
            <person name="Isogai Y."/>
            <person name="Letunic I."/>
            <person name="Marr M."/>
            <person name="Pincus D."/>
            <person name="Putnam N."/>
            <person name="Rokas A."/>
            <person name="Wright K.J."/>
            <person name="Zuzow R."/>
            <person name="Dirks W."/>
            <person name="Good M."/>
            <person name="Goodstein D."/>
            <person name="Lemons D."/>
            <person name="Li W."/>
            <person name="Lyons J.B."/>
            <person name="Morris A."/>
            <person name="Nichols S."/>
            <person name="Richter D.J."/>
            <person name="Salamov A."/>
            <person name="Bork P."/>
            <person name="Lim W.A."/>
            <person name="Manning G."/>
            <person name="Miller W.T."/>
            <person name="McGinnis W."/>
            <person name="Shapiro H."/>
            <person name="Tjian R."/>
            <person name="Grigoriev I.V."/>
            <person name="Rokhsar D."/>
        </authorList>
    </citation>
    <scope>NUCLEOTIDE SEQUENCE [LARGE SCALE GENOMIC DNA]</scope>
    <source>
        <strain evidence="4">MX1 / ATCC 50154</strain>
    </source>
</reference>
<accession>A9VDF4</accession>
<evidence type="ECO:0000259" key="2">
    <source>
        <dbReference type="Pfam" id="PF00487"/>
    </source>
</evidence>
<dbReference type="GO" id="GO:0006629">
    <property type="term" value="P:lipid metabolic process"/>
    <property type="evidence" value="ECO:0007669"/>
    <property type="project" value="InterPro"/>
</dbReference>
<dbReference type="STRING" id="81824.A9VDF4"/>
<dbReference type="RefSeq" id="XP_001750758.1">
    <property type="nucleotide sequence ID" value="XM_001750706.1"/>
</dbReference>
<name>A9VDF4_MONBE</name>
<protein>
    <recommendedName>
        <fullName evidence="2">Fatty acid desaturase domain-containing protein</fullName>
    </recommendedName>
</protein>
<evidence type="ECO:0000256" key="1">
    <source>
        <dbReference type="SAM" id="Phobius"/>
    </source>
</evidence>
<dbReference type="PANTHER" id="PTHR36459:SF1">
    <property type="entry name" value="FATTY ACID DESATURASE DOMAIN-CONTAINING PROTEIN-RELATED"/>
    <property type="match status" value="1"/>
</dbReference>
<gene>
    <name evidence="3" type="ORF">MONBRDRAFT_39277</name>
</gene>
<evidence type="ECO:0000313" key="4">
    <source>
        <dbReference type="Proteomes" id="UP000001357"/>
    </source>
</evidence>
<dbReference type="GeneID" id="5896025"/>
<proteinExistence type="predicted"/>
<dbReference type="AlphaFoldDB" id="A9VDF4"/>
<feature type="transmembrane region" description="Helical" evidence="1">
    <location>
        <begin position="12"/>
        <end position="34"/>
    </location>
</feature>
<dbReference type="eggNOG" id="ENOG502S7NX">
    <property type="taxonomic scope" value="Eukaryota"/>
</dbReference>
<keyword evidence="1" id="KW-1133">Transmembrane helix</keyword>
<dbReference type="Proteomes" id="UP000001357">
    <property type="component" value="Unassembled WGS sequence"/>
</dbReference>
<dbReference type="KEGG" id="mbr:MONBRDRAFT_39277"/>
<dbReference type="Pfam" id="PF00487">
    <property type="entry name" value="FA_desaturase"/>
    <property type="match status" value="1"/>
</dbReference>
<keyword evidence="1" id="KW-0472">Membrane</keyword>
<keyword evidence="1" id="KW-0812">Transmembrane</keyword>
<dbReference type="EMBL" id="CH991587">
    <property type="protein sequence ID" value="EDQ84463.1"/>
    <property type="molecule type" value="Genomic_DNA"/>
</dbReference>
<dbReference type="InterPro" id="IPR005804">
    <property type="entry name" value="FA_desaturase_dom"/>
</dbReference>
<organism evidence="3 4">
    <name type="scientific">Monosiga brevicollis</name>
    <name type="common">Choanoflagellate</name>
    <dbReference type="NCBI Taxonomy" id="81824"/>
    <lineage>
        <taxon>Eukaryota</taxon>
        <taxon>Choanoflagellata</taxon>
        <taxon>Craspedida</taxon>
        <taxon>Salpingoecidae</taxon>
        <taxon>Monosiga</taxon>
    </lineage>
</organism>